<dbReference type="AlphaFoldDB" id="A0A9N9RJP6"/>
<evidence type="ECO:0000313" key="1">
    <source>
        <dbReference type="EMBL" id="CAG9798390.1"/>
    </source>
</evidence>
<evidence type="ECO:0000313" key="2">
    <source>
        <dbReference type="Proteomes" id="UP001153620"/>
    </source>
</evidence>
<reference evidence="1" key="1">
    <citation type="submission" date="2022-01" db="EMBL/GenBank/DDBJ databases">
        <authorList>
            <person name="King R."/>
        </authorList>
    </citation>
    <scope>NUCLEOTIDE SEQUENCE</scope>
</reference>
<sequence>MSIQRKYFIVVLQGCNANFQCHVILNNLIAKSK</sequence>
<dbReference type="EMBL" id="OU895877">
    <property type="protein sequence ID" value="CAG9798390.1"/>
    <property type="molecule type" value="Genomic_DNA"/>
</dbReference>
<gene>
    <name evidence="1" type="ORF">CHIRRI_LOCUS1373</name>
</gene>
<organism evidence="1 2">
    <name type="scientific">Chironomus riparius</name>
    <dbReference type="NCBI Taxonomy" id="315576"/>
    <lineage>
        <taxon>Eukaryota</taxon>
        <taxon>Metazoa</taxon>
        <taxon>Ecdysozoa</taxon>
        <taxon>Arthropoda</taxon>
        <taxon>Hexapoda</taxon>
        <taxon>Insecta</taxon>
        <taxon>Pterygota</taxon>
        <taxon>Neoptera</taxon>
        <taxon>Endopterygota</taxon>
        <taxon>Diptera</taxon>
        <taxon>Nematocera</taxon>
        <taxon>Chironomoidea</taxon>
        <taxon>Chironomidae</taxon>
        <taxon>Chironominae</taxon>
        <taxon>Chironomus</taxon>
    </lineage>
</organism>
<accession>A0A9N9RJP6</accession>
<reference evidence="1" key="2">
    <citation type="submission" date="2022-10" db="EMBL/GenBank/DDBJ databases">
        <authorList>
            <consortium name="ENA_rothamsted_submissions"/>
            <consortium name="culmorum"/>
            <person name="King R."/>
        </authorList>
    </citation>
    <scope>NUCLEOTIDE SEQUENCE</scope>
</reference>
<dbReference type="Proteomes" id="UP001153620">
    <property type="component" value="Chromosome 1"/>
</dbReference>
<protein>
    <submittedName>
        <fullName evidence="1">Uncharacterized protein</fullName>
    </submittedName>
</protein>
<proteinExistence type="predicted"/>
<name>A0A9N9RJP6_9DIPT</name>
<keyword evidence="2" id="KW-1185">Reference proteome</keyword>